<dbReference type="SUPFAM" id="SSF53706">
    <property type="entry name" value="Formate dehydrogenase/DMSO reductase, domains 1-3"/>
    <property type="match status" value="1"/>
</dbReference>
<dbReference type="InterPro" id="IPR006963">
    <property type="entry name" value="Mopterin_OxRdtase_4Fe-4S_dom"/>
</dbReference>
<dbReference type="GO" id="GO:0051539">
    <property type="term" value="F:4 iron, 4 sulfur cluster binding"/>
    <property type="evidence" value="ECO:0007669"/>
    <property type="project" value="UniProtKB-KW"/>
</dbReference>
<evidence type="ECO:0000313" key="8">
    <source>
        <dbReference type="EMBL" id="GGK84432.1"/>
    </source>
</evidence>
<organism evidence="8 9">
    <name type="scientific">Sphaerisporangium melleum</name>
    <dbReference type="NCBI Taxonomy" id="321316"/>
    <lineage>
        <taxon>Bacteria</taxon>
        <taxon>Bacillati</taxon>
        <taxon>Actinomycetota</taxon>
        <taxon>Actinomycetes</taxon>
        <taxon>Streptosporangiales</taxon>
        <taxon>Streptosporangiaceae</taxon>
        <taxon>Sphaerisporangium</taxon>
    </lineage>
</organism>
<reference evidence="8" key="1">
    <citation type="journal article" date="2014" name="Int. J. Syst. Evol. Microbiol.">
        <title>Complete genome sequence of Corynebacterium casei LMG S-19264T (=DSM 44701T), isolated from a smear-ripened cheese.</title>
        <authorList>
            <consortium name="US DOE Joint Genome Institute (JGI-PGF)"/>
            <person name="Walter F."/>
            <person name="Albersmeier A."/>
            <person name="Kalinowski J."/>
            <person name="Ruckert C."/>
        </authorList>
    </citation>
    <scope>NUCLEOTIDE SEQUENCE</scope>
    <source>
        <strain evidence="8">JCM 13064</strain>
    </source>
</reference>
<evidence type="ECO:0000259" key="7">
    <source>
        <dbReference type="PROSITE" id="PS51669"/>
    </source>
</evidence>
<keyword evidence="5" id="KW-0411">Iron-sulfur</keyword>
<feature type="domain" description="4Fe-4S Mo/W bis-MGD-type" evidence="7">
    <location>
        <begin position="3"/>
        <end position="59"/>
    </location>
</feature>
<dbReference type="GO" id="GO:0046872">
    <property type="term" value="F:metal ion binding"/>
    <property type="evidence" value="ECO:0007669"/>
    <property type="project" value="UniProtKB-KW"/>
</dbReference>
<keyword evidence="1" id="KW-0004">4Fe-4S</keyword>
<comment type="caution">
    <text evidence="8">The sequence shown here is derived from an EMBL/GenBank/DDBJ whole genome shotgun (WGS) entry which is preliminary data.</text>
</comment>
<dbReference type="PANTHER" id="PTHR43105:SF9">
    <property type="entry name" value="NADPH-FE(3+) OXIDOREDUCTASE SUBUNIT ALPHA"/>
    <property type="match status" value="1"/>
</dbReference>
<keyword evidence="2" id="KW-0479">Metal-binding</keyword>
<dbReference type="PROSITE" id="PS51669">
    <property type="entry name" value="4FE4S_MOW_BIS_MGD"/>
    <property type="match status" value="1"/>
</dbReference>
<dbReference type="Gene3D" id="3.30.200.210">
    <property type="match status" value="1"/>
</dbReference>
<dbReference type="GO" id="GO:0016020">
    <property type="term" value="C:membrane"/>
    <property type="evidence" value="ECO:0007669"/>
    <property type="project" value="TreeGrafter"/>
</dbReference>
<dbReference type="InterPro" id="IPR006657">
    <property type="entry name" value="MoPterin_dinucl-bd_dom"/>
</dbReference>
<keyword evidence="3" id="KW-0560">Oxidoreductase</keyword>
<reference evidence="8" key="2">
    <citation type="submission" date="2020-09" db="EMBL/GenBank/DDBJ databases">
        <authorList>
            <person name="Sun Q."/>
            <person name="Ohkuma M."/>
        </authorList>
    </citation>
    <scope>NUCLEOTIDE SEQUENCE</scope>
    <source>
        <strain evidence="8">JCM 13064</strain>
    </source>
</reference>
<dbReference type="RefSeq" id="WP_189163485.1">
    <property type="nucleotide sequence ID" value="NZ_BMNT01000014.1"/>
</dbReference>
<dbReference type="SMART" id="SM00926">
    <property type="entry name" value="Molybdop_Fe4S4"/>
    <property type="match status" value="1"/>
</dbReference>
<dbReference type="InterPro" id="IPR006656">
    <property type="entry name" value="Mopterin_OxRdtase"/>
</dbReference>
<dbReference type="Gene3D" id="2.40.40.20">
    <property type="match status" value="1"/>
</dbReference>
<dbReference type="GO" id="GO:0043546">
    <property type="term" value="F:molybdopterin cofactor binding"/>
    <property type="evidence" value="ECO:0007669"/>
    <property type="project" value="InterPro"/>
</dbReference>
<dbReference type="Proteomes" id="UP000645217">
    <property type="component" value="Unassembled WGS sequence"/>
</dbReference>
<evidence type="ECO:0000256" key="2">
    <source>
        <dbReference type="ARBA" id="ARBA00022723"/>
    </source>
</evidence>
<protein>
    <submittedName>
        <fullName evidence="8">Molybdopterin oxidoreductase</fullName>
    </submittedName>
</protein>
<proteinExistence type="predicted"/>
<evidence type="ECO:0000256" key="5">
    <source>
        <dbReference type="ARBA" id="ARBA00023014"/>
    </source>
</evidence>
<feature type="region of interest" description="Disordered" evidence="6">
    <location>
        <begin position="704"/>
        <end position="738"/>
    </location>
</feature>
<evidence type="ECO:0000256" key="6">
    <source>
        <dbReference type="SAM" id="MobiDB-lite"/>
    </source>
</evidence>
<keyword evidence="9" id="KW-1185">Reference proteome</keyword>
<evidence type="ECO:0000313" key="9">
    <source>
        <dbReference type="Proteomes" id="UP000645217"/>
    </source>
</evidence>
<evidence type="ECO:0000256" key="4">
    <source>
        <dbReference type="ARBA" id="ARBA00023004"/>
    </source>
</evidence>
<dbReference type="EMBL" id="BMNT01000014">
    <property type="protein sequence ID" value="GGK84432.1"/>
    <property type="molecule type" value="Genomic_DNA"/>
</dbReference>
<dbReference type="Gene3D" id="3.40.50.740">
    <property type="match status" value="1"/>
</dbReference>
<evidence type="ECO:0000256" key="3">
    <source>
        <dbReference type="ARBA" id="ARBA00023002"/>
    </source>
</evidence>
<dbReference type="AlphaFoldDB" id="A0A917VHT5"/>
<sequence>MGTEWRPSACVLCACNCGIEIKLDGRHLARVRGDKAHPSSQGYTCEKPLRLDHYQNGADRLTHPLRRRPDGTFERVSWDTAIGEVAARLRGVAGAHGGESIFYYGGGGQGNHLGGSYSGSLMRALGARYRSNALAQEKTGLFWVSDRMLGTTVSGDFEHCEVALFVGKNPWQSHGLPRARPTLREIARDPARCMIVIDPRRTETAEMADIHLRVRPGADAWLLAAMAGVLVQEDLIARDWLAAHATGLDEVRAVLRAVPVSGYCATAGVPEELVRTAARRIAAAASVAVFEDLGVQMTLHSTLNSYLDNLLWLLTGNFGRPGANNPPILFAPFITFSHHGPKAERFSPVAGARIISGLVPANVVAEEILTDHPRRYRAMLVESANPAHSVADSPRMREALDALDLLVVIDVAMTETARMADYVLPAPSQFEKWEATFFNLEAPANYFHLRPPVLDPPPGTDLLPEPEIYARLCEAIGALPEEKVAPLRAAAGRGRAAFGQAFLAAMADPALAKIAPVLLYRTLGPALPHGAAAAASLWAQAHRVAAAHPEAVRRAGVEGEGAELGDRLFDAVLDSPSGMVFTLDEPGDGWDRLGTPDKKIHLALPDLLAELAALGPGPAGHPDYPFVLSAGERRAFTANTIFRDPAWRRRDAEGVLRVSPKDAADLGLSDGSRARVTTRRGSVEAVVEITDTLQAGHVSLPNGLGLTYPGESGQATTGAPPNELTAAEDRDPYAGTPWHKHVPARVEALPA</sequence>
<dbReference type="InterPro" id="IPR050123">
    <property type="entry name" value="Prok_molybdopt-oxidoreductase"/>
</dbReference>
<dbReference type="PANTHER" id="PTHR43105">
    <property type="entry name" value="RESPIRATORY NITRATE REDUCTASE"/>
    <property type="match status" value="1"/>
</dbReference>
<name>A0A917VHT5_9ACTN</name>
<accession>A0A917VHT5</accession>
<dbReference type="GO" id="GO:0016491">
    <property type="term" value="F:oxidoreductase activity"/>
    <property type="evidence" value="ECO:0007669"/>
    <property type="project" value="UniProtKB-KW"/>
</dbReference>
<dbReference type="Pfam" id="PF04879">
    <property type="entry name" value="Molybdop_Fe4S4"/>
    <property type="match status" value="1"/>
</dbReference>
<gene>
    <name evidence="8" type="ORF">GCM10007964_28600</name>
</gene>
<dbReference type="SUPFAM" id="SSF50692">
    <property type="entry name" value="ADC-like"/>
    <property type="match status" value="1"/>
</dbReference>
<evidence type="ECO:0000256" key="1">
    <source>
        <dbReference type="ARBA" id="ARBA00022485"/>
    </source>
</evidence>
<dbReference type="InterPro" id="IPR009010">
    <property type="entry name" value="Asp_de-COase-like_dom_sf"/>
</dbReference>
<dbReference type="Pfam" id="PF01568">
    <property type="entry name" value="Molydop_binding"/>
    <property type="match status" value="1"/>
</dbReference>
<dbReference type="Pfam" id="PF00384">
    <property type="entry name" value="Molybdopterin"/>
    <property type="match status" value="1"/>
</dbReference>
<dbReference type="Gene3D" id="3.40.228.10">
    <property type="entry name" value="Dimethylsulfoxide Reductase, domain 2"/>
    <property type="match status" value="1"/>
</dbReference>
<keyword evidence="4" id="KW-0408">Iron</keyword>